<proteinExistence type="predicted"/>
<dbReference type="AlphaFoldDB" id="A0A495R1D2"/>
<evidence type="ECO:0000256" key="1">
    <source>
        <dbReference type="SAM" id="Phobius"/>
    </source>
</evidence>
<dbReference type="Proteomes" id="UP000268233">
    <property type="component" value="Unassembled WGS sequence"/>
</dbReference>
<protein>
    <submittedName>
        <fullName evidence="2">Uncharacterized protein</fullName>
    </submittedName>
</protein>
<feature type="transmembrane region" description="Helical" evidence="1">
    <location>
        <begin position="6"/>
        <end position="28"/>
    </location>
</feature>
<reference evidence="2 3" key="1">
    <citation type="submission" date="2018-10" db="EMBL/GenBank/DDBJ databases">
        <title>Genomic Encyclopedia of Archaeal and Bacterial Type Strains, Phase II (KMG-II): from individual species to whole genera.</title>
        <authorList>
            <person name="Goeker M."/>
        </authorList>
    </citation>
    <scope>NUCLEOTIDE SEQUENCE [LARGE SCALE GENOMIC DNA]</scope>
    <source>
        <strain evidence="2 3">DSM 11927</strain>
    </source>
</reference>
<keyword evidence="1" id="KW-0472">Membrane</keyword>
<dbReference type="EMBL" id="RBWW01000001">
    <property type="protein sequence ID" value="RKS80990.1"/>
    <property type="molecule type" value="Genomic_DNA"/>
</dbReference>
<gene>
    <name evidence="2" type="ORF">BDK61_0259</name>
</gene>
<keyword evidence="1" id="KW-1133">Transmembrane helix</keyword>
<comment type="caution">
    <text evidence="2">The sequence shown here is derived from an EMBL/GenBank/DDBJ whole genome shotgun (WGS) entry which is preliminary data.</text>
</comment>
<evidence type="ECO:0000313" key="2">
    <source>
        <dbReference type="EMBL" id="RKS80990.1"/>
    </source>
</evidence>
<keyword evidence="3" id="KW-1185">Reference proteome</keyword>
<accession>A0A495R1D2</accession>
<keyword evidence="1" id="KW-0812">Transmembrane</keyword>
<evidence type="ECO:0000313" key="3">
    <source>
        <dbReference type="Proteomes" id="UP000268233"/>
    </source>
</evidence>
<sequence length="29" mass="3159">MNRQQIIAIILVGLMVGSSVVYGLAFAFF</sequence>
<name>A0A495R1D2_9EURY</name>
<organism evidence="2 3">
    <name type="scientific">Haloarcula quadrata</name>
    <dbReference type="NCBI Taxonomy" id="182779"/>
    <lineage>
        <taxon>Archaea</taxon>
        <taxon>Methanobacteriati</taxon>
        <taxon>Methanobacteriota</taxon>
        <taxon>Stenosarchaea group</taxon>
        <taxon>Halobacteria</taxon>
        <taxon>Halobacteriales</taxon>
        <taxon>Haloarculaceae</taxon>
        <taxon>Haloarcula</taxon>
    </lineage>
</organism>